<comment type="caution">
    <text evidence="1">The sequence shown here is derived from an EMBL/GenBank/DDBJ whole genome shotgun (WGS) entry which is preliminary data.</text>
</comment>
<dbReference type="AlphaFoldDB" id="A0AAV4TX96"/>
<dbReference type="Proteomes" id="UP001054837">
    <property type="component" value="Unassembled WGS sequence"/>
</dbReference>
<dbReference type="EMBL" id="BPLQ01010169">
    <property type="protein sequence ID" value="GIY48903.1"/>
    <property type="molecule type" value="Genomic_DNA"/>
</dbReference>
<reference evidence="1 2" key="1">
    <citation type="submission" date="2021-06" db="EMBL/GenBank/DDBJ databases">
        <title>Caerostris darwini draft genome.</title>
        <authorList>
            <person name="Kono N."/>
            <person name="Arakawa K."/>
        </authorList>
    </citation>
    <scope>NUCLEOTIDE SEQUENCE [LARGE SCALE GENOMIC DNA]</scope>
</reference>
<evidence type="ECO:0000313" key="1">
    <source>
        <dbReference type="EMBL" id="GIY48903.1"/>
    </source>
</evidence>
<gene>
    <name evidence="1" type="ORF">CDAR_109241</name>
</gene>
<accession>A0AAV4TX96</accession>
<name>A0AAV4TX96_9ARAC</name>
<sequence length="100" mass="11523">MGKDCDVRNAPSRQNDKRKVLPFIIQWASEAGARLEEQASISYGPKKKNWGVRKGGAKIRRLFPLPCIRYFRRLHPQINLSPVRIDTWVVIARNGLILKI</sequence>
<organism evidence="1 2">
    <name type="scientific">Caerostris darwini</name>
    <dbReference type="NCBI Taxonomy" id="1538125"/>
    <lineage>
        <taxon>Eukaryota</taxon>
        <taxon>Metazoa</taxon>
        <taxon>Ecdysozoa</taxon>
        <taxon>Arthropoda</taxon>
        <taxon>Chelicerata</taxon>
        <taxon>Arachnida</taxon>
        <taxon>Araneae</taxon>
        <taxon>Araneomorphae</taxon>
        <taxon>Entelegynae</taxon>
        <taxon>Araneoidea</taxon>
        <taxon>Araneidae</taxon>
        <taxon>Caerostris</taxon>
    </lineage>
</organism>
<evidence type="ECO:0000313" key="2">
    <source>
        <dbReference type="Proteomes" id="UP001054837"/>
    </source>
</evidence>
<keyword evidence="2" id="KW-1185">Reference proteome</keyword>
<proteinExistence type="predicted"/>
<protein>
    <submittedName>
        <fullName evidence="1">Uncharacterized protein</fullName>
    </submittedName>
</protein>